<evidence type="ECO:0000256" key="2">
    <source>
        <dbReference type="ARBA" id="ARBA00022448"/>
    </source>
</evidence>
<accession>A0A495A3I8</accession>
<dbReference type="OrthoDB" id="9770492at2"/>
<dbReference type="PANTHER" id="PTHR43129:SF1">
    <property type="entry name" value="FOSMIDOMYCIN RESISTANCE PROTEIN"/>
    <property type="match status" value="1"/>
</dbReference>
<protein>
    <submittedName>
        <fullName evidence="8">MFS transporter</fullName>
    </submittedName>
</protein>
<name>A0A495A3I8_9BACI</name>
<dbReference type="InterPro" id="IPR022324">
    <property type="entry name" value="Bacilysin_exporter_BacE_put"/>
</dbReference>
<evidence type="ECO:0000256" key="6">
    <source>
        <dbReference type="SAM" id="Phobius"/>
    </source>
</evidence>
<evidence type="ECO:0000256" key="1">
    <source>
        <dbReference type="ARBA" id="ARBA00004651"/>
    </source>
</evidence>
<feature type="transmembrane region" description="Helical" evidence="6">
    <location>
        <begin position="28"/>
        <end position="44"/>
    </location>
</feature>
<feature type="transmembrane region" description="Helical" evidence="6">
    <location>
        <begin position="238"/>
        <end position="265"/>
    </location>
</feature>
<keyword evidence="5 6" id="KW-0472">Membrane</keyword>
<dbReference type="Gene3D" id="1.20.1250.20">
    <property type="entry name" value="MFS general substrate transporter like domains"/>
    <property type="match status" value="1"/>
</dbReference>
<keyword evidence="4 6" id="KW-1133">Transmembrane helix</keyword>
<comment type="caution">
    <text evidence="8">The sequence shown here is derived from an EMBL/GenBank/DDBJ whole genome shotgun (WGS) entry which is preliminary data.</text>
</comment>
<feature type="transmembrane region" description="Helical" evidence="6">
    <location>
        <begin position="64"/>
        <end position="83"/>
    </location>
</feature>
<feature type="transmembrane region" description="Helical" evidence="6">
    <location>
        <begin position="186"/>
        <end position="209"/>
    </location>
</feature>
<dbReference type="CDD" id="cd17478">
    <property type="entry name" value="MFS_FsR"/>
    <property type="match status" value="1"/>
</dbReference>
<gene>
    <name evidence="8" type="ORF">D8M06_09925</name>
</gene>
<keyword evidence="2" id="KW-0813">Transport</keyword>
<feature type="transmembrane region" description="Helical" evidence="6">
    <location>
        <begin position="390"/>
        <end position="409"/>
    </location>
</feature>
<feature type="transmembrane region" description="Helical" evidence="6">
    <location>
        <begin position="159"/>
        <end position="180"/>
    </location>
</feature>
<feature type="transmembrane region" description="Helical" evidence="6">
    <location>
        <begin position="277"/>
        <end position="297"/>
    </location>
</feature>
<dbReference type="Pfam" id="PF07690">
    <property type="entry name" value="MFS_1"/>
    <property type="match status" value="1"/>
</dbReference>
<dbReference type="PROSITE" id="PS50850">
    <property type="entry name" value="MFS"/>
    <property type="match status" value="1"/>
</dbReference>
<dbReference type="Proteomes" id="UP000269301">
    <property type="component" value="Unassembled WGS sequence"/>
</dbReference>
<sequence>MYLDLDRRKEYQLEKAIRKEKNTQPENQTVYSILFIIGICHLLNDSLQAVIPAMFPILEKSLGLTFTQLGLITFTLNMVSSVMQPVIGMYTDKKPMPYALPIGLSCSMIGMLGLALAPNFWMILVSVLFIGFGSAIFHPEGSRVAYLAAGNRRGLAQSIYQVGGNSGQALAPIITALVLVPLGQFGAIWFTLIAGLAVFFLSYIAKWYAVQIKEFTRSKASRKSNKTSKNMSKAIKGALIVLVFIVFARSWYAAAISNFYAFYAIDSYGITIAKSQIYIFTFLAMGAVGTFLGGPLADRFGKRNIILFSLVGTAPLALLLPYVGPISAIVLLAVIGIILMSSFSVTVVYAQELIPGKIGTMSGLIVGLAFGMGAIGSVALGSLIDLLGLTPTMIAISLLPLLGFLTYMLPTDEKVSQWYA</sequence>
<proteinExistence type="predicted"/>
<reference evidence="8 9" key="1">
    <citation type="journal article" date="2016" name="Int. J. Syst. Evol. Microbiol.">
        <title>Oceanobacillus halophilus sp. nov., a novel moderately halophilic bacterium from a hypersaline lake.</title>
        <authorList>
            <person name="Amoozegar M.A."/>
            <person name="Bagheri M."/>
            <person name="Makhdoumi A."/>
            <person name="Nikou M.M."/>
            <person name="Fazeli S.A.S."/>
            <person name="Schumann P."/>
            <person name="Sproer C."/>
            <person name="Sanchez-Porro C."/>
            <person name="Ventosa A."/>
        </authorList>
    </citation>
    <scope>NUCLEOTIDE SEQUENCE [LARGE SCALE GENOMIC DNA]</scope>
    <source>
        <strain evidence="8 9">DSM 23996</strain>
    </source>
</reference>
<dbReference type="EMBL" id="RBZP01000006">
    <property type="protein sequence ID" value="RKQ33518.1"/>
    <property type="molecule type" value="Genomic_DNA"/>
</dbReference>
<dbReference type="GO" id="GO:0022857">
    <property type="term" value="F:transmembrane transporter activity"/>
    <property type="evidence" value="ECO:0007669"/>
    <property type="project" value="InterPro"/>
</dbReference>
<keyword evidence="9" id="KW-1185">Reference proteome</keyword>
<dbReference type="AlphaFoldDB" id="A0A495A3I8"/>
<evidence type="ECO:0000313" key="9">
    <source>
        <dbReference type="Proteomes" id="UP000269301"/>
    </source>
</evidence>
<feature type="transmembrane region" description="Helical" evidence="6">
    <location>
        <begin position="304"/>
        <end position="323"/>
    </location>
</feature>
<dbReference type="InterPro" id="IPR011701">
    <property type="entry name" value="MFS"/>
</dbReference>
<evidence type="ECO:0000313" key="8">
    <source>
        <dbReference type="EMBL" id="RKQ33518.1"/>
    </source>
</evidence>
<dbReference type="InterPro" id="IPR020846">
    <property type="entry name" value="MFS_dom"/>
</dbReference>
<evidence type="ECO:0000256" key="5">
    <source>
        <dbReference type="ARBA" id="ARBA00023136"/>
    </source>
</evidence>
<feature type="transmembrane region" description="Helical" evidence="6">
    <location>
        <begin position="95"/>
        <end position="114"/>
    </location>
</feature>
<evidence type="ECO:0000256" key="3">
    <source>
        <dbReference type="ARBA" id="ARBA00022692"/>
    </source>
</evidence>
<dbReference type="InterPro" id="IPR036259">
    <property type="entry name" value="MFS_trans_sf"/>
</dbReference>
<dbReference type="SUPFAM" id="SSF103473">
    <property type="entry name" value="MFS general substrate transporter"/>
    <property type="match status" value="1"/>
</dbReference>
<comment type="subcellular location">
    <subcellularLocation>
        <location evidence="1">Cell membrane</location>
        <topology evidence="1">Multi-pass membrane protein</topology>
    </subcellularLocation>
</comment>
<evidence type="ECO:0000259" key="7">
    <source>
        <dbReference type="PROSITE" id="PS50850"/>
    </source>
</evidence>
<feature type="transmembrane region" description="Helical" evidence="6">
    <location>
        <begin position="362"/>
        <end position="384"/>
    </location>
</feature>
<evidence type="ECO:0000256" key="4">
    <source>
        <dbReference type="ARBA" id="ARBA00022989"/>
    </source>
</evidence>
<feature type="domain" description="Major facilitator superfamily (MFS) profile" evidence="7">
    <location>
        <begin position="33"/>
        <end position="415"/>
    </location>
</feature>
<keyword evidence="3 6" id="KW-0812">Transmembrane</keyword>
<dbReference type="GO" id="GO:0005886">
    <property type="term" value="C:plasma membrane"/>
    <property type="evidence" value="ECO:0007669"/>
    <property type="project" value="UniProtKB-SubCell"/>
</dbReference>
<feature type="transmembrane region" description="Helical" evidence="6">
    <location>
        <begin position="120"/>
        <end position="138"/>
    </location>
</feature>
<dbReference type="PRINTS" id="PR01988">
    <property type="entry name" value="EXPORTERBACE"/>
</dbReference>
<feature type="transmembrane region" description="Helical" evidence="6">
    <location>
        <begin position="329"/>
        <end position="350"/>
    </location>
</feature>
<dbReference type="PANTHER" id="PTHR43129">
    <property type="entry name" value="FOSMIDOMYCIN RESISTANCE PROTEIN"/>
    <property type="match status" value="1"/>
</dbReference>
<organism evidence="8 9">
    <name type="scientific">Oceanobacillus halophilus</name>
    <dbReference type="NCBI Taxonomy" id="930130"/>
    <lineage>
        <taxon>Bacteria</taxon>
        <taxon>Bacillati</taxon>
        <taxon>Bacillota</taxon>
        <taxon>Bacilli</taxon>
        <taxon>Bacillales</taxon>
        <taxon>Bacillaceae</taxon>
        <taxon>Oceanobacillus</taxon>
    </lineage>
</organism>